<dbReference type="Gene3D" id="3.50.30.30">
    <property type="match status" value="1"/>
</dbReference>
<feature type="signal peptide" evidence="1">
    <location>
        <begin position="1"/>
        <end position="25"/>
    </location>
</feature>
<dbReference type="PROSITE" id="PS51257">
    <property type="entry name" value="PROKAR_LIPOPROTEIN"/>
    <property type="match status" value="1"/>
</dbReference>
<dbReference type="SUPFAM" id="SSF53187">
    <property type="entry name" value="Zn-dependent exopeptidases"/>
    <property type="match status" value="1"/>
</dbReference>
<dbReference type="RefSeq" id="WP_256132666.1">
    <property type="nucleotide sequence ID" value="NZ_JANFXK010000013.1"/>
</dbReference>
<accession>A0ABT1RQN5</accession>
<dbReference type="PANTHER" id="PTHR10404:SF46">
    <property type="entry name" value="VACUOLAR PROTEIN SORTING-ASSOCIATED PROTEIN 70"/>
    <property type="match status" value="1"/>
</dbReference>
<evidence type="ECO:0000259" key="3">
    <source>
        <dbReference type="Pfam" id="PF04389"/>
    </source>
</evidence>
<dbReference type="Pfam" id="PF04389">
    <property type="entry name" value="Peptidase_M28"/>
    <property type="match status" value="1"/>
</dbReference>
<proteinExistence type="predicted"/>
<dbReference type="Proteomes" id="UP001524502">
    <property type="component" value="Unassembled WGS sequence"/>
</dbReference>
<dbReference type="InterPro" id="IPR007484">
    <property type="entry name" value="Peptidase_M28"/>
</dbReference>
<dbReference type="Pfam" id="PF02225">
    <property type="entry name" value="PA"/>
    <property type="match status" value="1"/>
</dbReference>
<organism evidence="4 5">
    <name type="scientific">Anaerovorax odorimutans</name>
    <dbReference type="NCBI Taxonomy" id="109327"/>
    <lineage>
        <taxon>Bacteria</taxon>
        <taxon>Bacillati</taxon>
        <taxon>Bacillota</taxon>
        <taxon>Clostridia</taxon>
        <taxon>Peptostreptococcales</taxon>
        <taxon>Anaerovoracaceae</taxon>
        <taxon>Anaerovorax</taxon>
    </lineage>
</organism>
<evidence type="ECO:0000256" key="1">
    <source>
        <dbReference type="SAM" id="SignalP"/>
    </source>
</evidence>
<sequence length="730" mass="79260">MKRRLRKIICVAAAAALIFSMTACGGGSSIKSDLSMAPSVEKYLEKVDHEYSYNIAKTLAYDETYLSNDLGWRTAGSDAEHKAADYLAGEMEGLGLEDVEKVPVTVDKWQFNDASLTVEGTKIDIMPASYATNGTDKNGITAEIVDVGNGFAADYEGKDLKGKIALAGVDQWNVAWIDQYMNEAALHGAAAIVTYDTGGYATYSDDMINMQDVCSKDVIPCVSISKNQYKELAEAIKSGNSQATLKVDNIMEPDKGTSYNVIGKIKGKSSDQQIIVSGHYDVYFNGFQDDSCAIGLVLGMAKAMKDSEYTPENDIVFVAHGSEEWGATGSQFDWTTGAWEMINHAHPEWAGKTIAMINFELPAFYDGMEESQISCVPEFASIVKNFVESSGLAASPANDIYPKGISSTSVDTNCLEDGVSYRASGVPYFINIPGTQDGDKGWMQQRYHTVADDKDTYSEDVMTTNLNTYGSLAIYLDQTPALPLDLTATCDDLDEALNEDMAKAAGADSTAYKTAVSNLRNAAEGWNKKIADINDRYEKAVSDGEPEETLQAIREEGKALNKKTLEAFKYVQDHFIGIILTSDVVVKHLAYQSNIELISGVTAALEKGDLSNEDEKSGALDIAWNINGGAEFGYYNFSPETCKASENTLLEKTNKGNIFWGTGKGSELADTKDATLSILEKAATVEKGGKATYEKELSIYGKALKQQQNGLKNTMAAETKAMGELNEMLK</sequence>
<dbReference type="InterPro" id="IPR003137">
    <property type="entry name" value="PA_domain"/>
</dbReference>
<dbReference type="InterPro" id="IPR046450">
    <property type="entry name" value="PA_dom_sf"/>
</dbReference>
<dbReference type="PANTHER" id="PTHR10404">
    <property type="entry name" value="N-ACETYLATED-ALPHA-LINKED ACIDIC DIPEPTIDASE"/>
    <property type="match status" value="1"/>
</dbReference>
<evidence type="ECO:0000313" key="4">
    <source>
        <dbReference type="EMBL" id="MCQ4637478.1"/>
    </source>
</evidence>
<feature type="domain" description="PA" evidence="2">
    <location>
        <begin position="141"/>
        <end position="231"/>
    </location>
</feature>
<gene>
    <name evidence="4" type="ORF">NE619_12145</name>
</gene>
<comment type="caution">
    <text evidence="4">The sequence shown here is derived from an EMBL/GenBank/DDBJ whole genome shotgun (WGS) entry which is preliminary data.</text>
</comment>
<dbReference type="SUPFAM" id="SSF52025">
    <property type="entry name" value="PA domain"/>
    <property type="match status" value="1"/>
</dbReference>
<keyword evidence="1" id="KW-0732">Signal</keyword>
<dbReference type="InterPro" id="IPR039373">
    <property type="entry name" value="Peptidase_M28B"/>
</dbReference>
<dbReference type="Gene3D" id="3.40.630.10">
    <property type="entry name" value="Zn peptidases"/>
    <property type="match status" value="1"/>
</dbReference>
<keyword evidence="5" id="KW-1185">Reference proteome</keyword>
<protein>
    <submittedName>
        <fullName evidence="4">M28 family metallopeptidase</fullName>
    </submittedName>
</protein>
<feature type="domain" description="Peptidase M28" evidence="3">
    <location>
        <begin position="260"/>
        <end position="464"/>
    </location>
</feature>
<reference evidence="4 5" key="1">
    <citation type="submission" date="2022-06" db="EMBL/GenBank/DDBJ databases">
        <title>Isolation of gut microbiota from human fecal samples.</title>
        <authorList>
            <person name="Pamer E.G."/>
            <person name="Barat B."/>
            <person name="Waligurski E."/>
            <person name="Medina S."/>
            <person name="Paddock L."/>
            <person name="Mostad J."/>
        </authorList>
    </citation>
    <scope>NUCLEOTIDE SEQUENCE [LARGE SCALE GENOMIC DNA]</scope>
    <source>
        <strain evidence="4 5">SL.3.17</strain>
    </source>
</reference>
<evidence type="ECO:0000313" key="5">
    <source>
        <dbReference type="Proteomes" id="UP001524502"/>
    </source>
</evidence>
<dbReference type="EMBL" id="JANFXK010000013">
    <property type="protein sequence ID" value="MCQ4637478.1"/>
    <property type="molecule type" value="Genomic_DNA"/>
</dbReference>
<evidence type="ECO:0000259" key="2">
    <source>
        <dbReference type="Pfam" id="PF02225"/>
    </source>
</evidence>
<name>A0ABT1RQN5_9FIRM</name>
<feature type="chain" id="PRO_5046781148" evidence="1">
    <location>
        <begin position="26"/>
        <end position="730"/>
    </location>
</feature>